<proteinExistence type="predicted"/>
<protein>
    <submittedName>
        <fullName evidence="2">Uncharacterized protein</fullName>
    </submittedName>
</protein>
<feature type="compositionally biased region" description="Basic residues" evidence="1">
    <location>
        <begin position="1"/>
        <end position="16"/>
    </location>
</feature>
<evidence type="ECO:0000256" key="1">
    <source>
        <dbReference type="SAM" id="MobiDB-lite"/>
    </source>
</evidence>
<feature type="region of interest" description="Disordered" evidence="1">
    <location>
        <begin position="1"/>
        <end position="35"/>
    </location>
</feature>
<organism evidence="2">
    <name type="scientific">Alexandrium monilatum</name>
    <dbReference type="NCBI Taxonomy" id="311494"/>
    <lineage>
        <taxon>Eukaryota</taxon>
        <taxon>Sar</taxon>
        <taxon>Alveolata</taxon>
        <taxon>Dinophyceae</taxon>
        <taxon>Gonyaulacales</taxon>
        <taxon>Pyrocystaceae</taxon>
        <taxon>Alexandrium</taxon>
    </lineage>
</organism>
<dbReference type="AlphaFoldDB" id="A0A7S4Q9L7"/>
<sequence length="191" mass="21845">MITNRHQRGVPRKKSVRPGAVGVQPDDSAGMQRKLQERWNPELRVRALEKKVEEYADRHGGMEQLLRTHDTETTDPELDILKKMVADGKQQLQKLPCEVATLEVLKGGMRDYIDYALAEVDRYGHTSVKKGPEDRFDWRSQGRANYIPSVFRSEAENFVGDRPPFNTVDTRYAKSEVSSIGWVGNQRFSVV</sequence>
<gene>
    <name evidence="2" type="ORF">AMON00008_LOCUS15471</name>
</gene>
<reference evidence="2" key="1">
    <citation type="submission" date="2021-01" db="EMBL/GenBank/DDBJ databases">
        <authorList>
            <person name="Corre E."/>
            <person name="Pelletier E."/>
            <person name="Niang G."/>
            <person name="Scheremetjew M."/>
            <person name="Finn R."/>
            <person name="Kale V."/>
            <person name="Holt S."/>
            <person name="Cochrane G."/>
            <person name="Meng A."/>
            <person name="Brown T."/>
            <person name="Cohen L."/>
        </authorList>
    </citation>
    <scope>NUCLEOTIDE SEQUENCE</scope>
    <source>
        <strain evidence="2">CCMP3105</strain>
    </source>
</reference>
<dbReference type="EMBL" id="HBNR01023147">
    <property type="protein sequence ID" value="CAE4575851.1"/>
    <property type="molecule type" value="Transcribed_RNA"/>
</dbReference>
<evidence type="ECO:0000313" key="2">
    <source>
        <dbReference type="EMBL" id="CAE4575851.1"/>
    </source>
</evidence>
<accession>A0A7S4Q9L7</accession>
<name>A0A7S4Q9L7_9DINO</name>